<dbReference type="PANTHER" id="PTHR14074">
    <property type="entry name" value="HELICASE WITH DEATH DOMAIN-RELATED"/>
    <property type="match status" value="1"/>
</dbReference>
<feature type="compositionally biased region" description="Basic and acidic residues" evidence="1">
    <location>
        <begin position="13"/>
        <end position="46"/>
    </location>
</feature>
<evidence type="ECO:0000259" key="2">
    <source>
        <dbReference type="PROSITE" id="PS51192"/>
    </source>
</evidence>
<dbReference type="InterPro" id="IPR027417">
    <property type="entry name" value="P-loop_NTPase"/>
</dbReference>
<dbReference type="PROSITE" id="PS51192">
    <property type="entry name" value="HELICASE_ATP_BIND_1"/>
    <property type="match status" value="1"/>
</dbReference>
<dbReference type="Gene3D" id="3.40.50.300">
    <property type="entry name" value="P-loop containing nucleotide triphosphate hydrolases"/>
    <property type="match status" value="1"/>
</dbReference>
<dbReference type="PANTHER" id="PTHR14074:SF16">
    <property type="entry name" value="ANTIVIRAL INNATE IMMUNE RESPONSE RECEPTOR RIG-I"/>
    <property type="match status" value="1"/>
</dbReference>
<dbReference type="Pfam" id="PF00270">
    <property type="entry name" value="DEAD"/>
    <property type="match status" value="1"/>
</dbReference>
<dbReference type="InterPro" id="IPR011545">
    <property type="entry name" value="DEAD/DEAH_box_helicase_dom"/>
</dbReference>
<evidence type="ECO:0000256" key="1">
    <source>
        <dbReference type="SAM" id="MobiDB-lite"/>
    </source>
</evidence>
<comment type="caution">
    <text evidence="3">The sequence shown here is derived from an EMBL/GenBank/DDBJ whole genome shotgun (WGS) entry which is preliminary data.</text>
</comment>
<proteinExistence type="predicted"/>
<keyword evidence="4" id="KW-1185">Reference proteome</keyword>
<reference evidence="3 4" key="1">
    <citation type="submission" date="2024-01" db="EMBL/GenBank/DDBJ databases">
        <title>Genome assemblies of Stephania.</title>
        <authorList>
            <person name="Yang L."/>
        </authorList>
    </citation>
    <scope>NUCLEOTIDE SEQUENCE [LARGE SCALE GENOMIC DNA]</scope>
    <source>
        <strain evidence="3">YNDBR</strain>
        <tissue evidence="3">Leaf</tissue>
    </source>
</reference>
<evidence type="ECO:0000313" key="4">
    <source>
        <dbReference type="Proteomes" id="UP001420932"/>
    </source>
</evidence>
<protein>
    <recommendedName>
        <fullName evidence="2">Helicase ATP-binding domain-containing protein</fullName>
    </recommendedName>
</protein>
<gene>
    <name evidence="3" type="ORF">Syun_026600</name>
</gene>
<dbReference type="AlphaFoldDB" id="A0AAP0HX57"/>
<dbReference type="InterPro" id="IPR051363">
    <property type="entry name" value="RLR_Helicase"/>
</dbReference>
<name>A0AAP0HX57_9MAGN</name>
<dbReference type="GO" id="GO:0005524">
    <property type="term" value="F:ATP binding"/>
    <property type="evidence" value="ECO:0007669"/>
    <property type="project" value="InterPro"/>
</dbReference>
<dbReference type="GO" id="GO:0005737">
    <property type="term" value="C:cytoplasm"/>
    <property type="evidence" value="ECO:0007669"/>
    <property type="project" value="TreeGrafter"/>
</dbReference>
<accession>A0AAP0HX57</accession>
<feature type="compositionally biased region" description="Polar residues" evidence="1">
    <location>
        <begin position="1"/>
        <end position="10"/>
    </location>
</feature>
<feature type="domain" description="Helicase ATP-binding" evidence="2">
    <location>
        <begin position="55"/>
        <end position="112"/>
    </location>
</feature>
<dbReference type="InterPro" id="IPR014001">
    <property type="entry name" value="Helicase_ATP-bd"/>
</dbReference>
<feature type="region of interest" description="Disordered" evidence="1">
    <location>
        <begin position="1"/>
        <end position="46"/>
    </location>
</feature>
<sequence>MDSRTETTSNPKRRFDDLESKPEMDDDRSAGADEKSEGSAKSAKGFDPRKYQREIFEVAKRRNTIAVLDTGSGKTMVAVMLIKEVGMEMVDNADKKLILFLAPTVHLVNQGS</sequence>
<dbReference type="Proteomes" id="UP001420932">
    <property type="component" value="Unassembled WGS sequence"/>
</dbReference>
<dbReference type="EMBL" id="JBBNAF010000011">
    <property type="protein sequence ID" value="KAK9099555.1"/>
    <property type="molecule type" value="Genomic_DNA"/>
</dbReference>
<dbReference type="GO" id="GO:0003676">
    <property type="term" value="F:nucleic acid binding"/>
    <property type="evidence" value="ECO:0007669"/>
    <property type="project" value="InterPro"/>
</dbReference>
<evidence type="ECO:0000313" key="3">
    <source>
        <dbReference type="EMBL" id="KAK9099555.1"/>
    </source>
</evidence>
<organism evidence="3 4">
    <name type="scientific">Stephania yunnanensis</name>
    <dbReference type="NCBI Taxonomy" id="152371"/>
    <lineage>
        <taxon>Eukaryota</taxon>
        <taxon>Viridiplantae</taxon>
        <taxon>Streptophyta</taxon>
        <taxon>Embryophyta</taxon>
        <taxon>Tracheophyta</taxon>
        <taxon>Spermatophyta</taxon>
        <taxon>Magnoliopsida</taxon>
        <taxon>Ranunculales</taxon>
        <taxon>Menispermaceae</taxon>
        <taxon>Menispermoideae</taxon>
        <taxon>Cissampelideae</taxon>
        <taxon>Stephania</taxon>
    </lineage>
</organism>
<dbReference type="SUPFAM" id="SSF52540">
    <property type="entry name" value="P-loop containing nucleoside triphosphate hydrolases"/>
    <property type="match status" value="1"/>
</dbReference>